<comment type="caution">
    <text evidence="2">The sequence shown here is derived from an EMBL/GenBank/DDBJ whole genome shotgun (WGS) entry which is preliminary data.</text>
</comment>
<gene>
    <name evidence="2" type="primary">g5074</name>
    <name evidence="2" type="ORF">VP750_LOCUS4334</name>
</gene>
<feature type="compositionally biased region" description="Basic and acidic residues" evidence="1">
    <location>
        <begin position="74"/>
        <end position="85"/>
    </location>
</feature>
<keyword evidence="3" id="KW-1185">Reference proteome</keyword>
<name>A0ABP1FVV1_9CHLO</name>
<dbReference type="Proteomes" id="UP001497392">
    <property type="component" value="Unassembled WGS sequence"/>
</dbReference>
<dbReference type="EMBL" id="CAXHTA020000007">
    <property type="protein sequence ID" value="CAL5222675.1"/>
    <property type="molecule type" value="Genomic_DNA"/>
</dbReference>
<protein>
    <submittedName>
        <fullName evidence="2">G5074 protein</fullName>
    </submittedName>
</protein>
<feature type="region of interest" description="Disordered" evidence="1">
    <location>
        <begin position="1"/>
        <end position="170"/>
    </location>
</feature>
<proteinExistence type="predicted"/>
<accession>A0ABP1FVV1</accession>
<sequence>MATNGASMDGGFDDGRSFSDRRRAARTNIERTSFDIPQSEQHDDGYAPNTYSRSSMDGRKLHASGNSADDLTELAERQPEREPSVRRPPSMDLYKPRRSESEAPHGTYTAGKAVQSMTNPDGTARPAGHTDTDGYKSTTYYADRNKNESGYNMTGMNTSSSVGDMQTMDK</sequence>
<organism evidence="2 3">
    <name type="scientific">Coccomyxa viridis</name>
    <dbReference type="NCBI Taxonomy" id="1274662"/>
    <lineage>
        <taxon>Eukaryota</taxon>
        <taxon>Viridiplantae</taxon>
        <taxon>Chlorophyta</taxon>
        <taxon>core chlorophytes</taxon>
        <taxon>Trebouxiophyceae</taxon>
        <taxon>Trebouxiophyceae incertae sedis</taxon>
        <taxon>Coccomyxaceae</taxon>
        <taxon>Coccomyxa</taxon>
    </lineage>
</organism>
<feature type="compositionally biased region" description="Basic and acidic residues" evidence="1">
    <location>
        <begin position="13"/>
        <end position="33"/>
    </location>
</feature>
<evidence type="ECO:0000256" key="1">
    <source>
        <dbReference type="SAM" id="MobiDB-lite"/>
    </source>
</evidence>
<feature type="compositionally biased region" description="Basic and acidic residues" evidence="1">
    <location>
        <begin position="94"/>
        <end position="103"/>
    </location>
</feature>
<reference evidence="2 3" key="1">
    <citation type="submission" date="2024-06" db="EMBL/GenBank/DDBJ databases">
        <authorList>
            <person name="Kraege A."/>
            <person name="Thomma B."/>
        </authorList>
    </citation>
    <scope>NUCLEOTIDE SEQUENCE [LARGE SCALE GENOMIC DNA]</scope>
</reference>
<evidence type="ECO:0000313" key="2">
    <source>
        <dbReference type="EMBL" id="CAL5222675.1"/>
    </source>
</evidence>
<feature type="compositionally biased region" description="Polar residues" evidence="1">
    <location>
        <begin position="148"/>
        <end position="164"/>
    </location>
</feature>
<evidence type="ECO:0000313" key="3">
    <source>
        <dbReference type="Proteomes" id="UP001497392"/>
    </source>
</evidence>